<evidence type="ECO:0000256" key="1">
    <source>
        <dbReference type="SAM" id="Phobius"/>
    </source>
</evidence>
<feature type="transmembrane region" description="Helical" evidence="1">
    <location>
        <begin position="21"/>
        <end position="40"/>
    </location>
</feature>
<dbReference type="STRING" id="576118.SAMN05216216_12035"/>
<keyword evidence="3" id="KW-1185">Reference proteome</keyword>
<evidence type="ECO:0000313" key="3">
    <source>
        <dbReference type="Proteomes" id="UP000199008"/>
    </source>
</evidence>
<dbReference type="Proteomes" id="UP000199008">
    <property type="component" value="Unassembled WGS sequence"/>
</dbReference>
<keyword evidence="1" id="KW-0472">Membrane</keyword>
<feature type="transmembrane region" description="Helical" evidence="1">
    <location>
        <begin position="156"/>
        <end position="175"/>
    </location>
</feature>
<keyword evidence="1" id="KW-0812">Transmembrane</keyword>
<evidence type="ECO:0000313" key="2">
    <source>
        <dbReference type="EMBL" id="SDL07647.1"/>
    </source>
</evidence>
<dbReference type="OrthoDB" id="2417273at2"/>
<proteinExistence type="predicted"/>
<feature type="transmembrane region" description="Helical" evidence="1">
    <location>
        <begin position="217"/>
        <end position="234"/>
    </location>
</feature>
<feature type="transmembrane region" description="Helical" evidence="1">
    <location>
        <begin position="130"/>
        <end position="149"/>
    </location>
</feature>
<gene>
    <name evidence="2" type="ORF">SAMN05216216_12035</name>
</gene>
<protein>
    <recommendedName>
        <fullName evidence="4">ABC-2 type transport system permease protein</fullName>
    </recommendedName>
</protein>
<organism evidence="2 3">
    <name type="scientific">Lacicoccus qingdaonensis</name>
    <dbReference type="NCBI Taxonomy" id="576118"/>
    <lineage>
        <taxon>Bacteria</taxon>
        <taxon>Bacillati</taxon>
        <taxon>Bacillota</taxon>
        <taxon>Bacilli</taxon>
        <taxon>Bacillales</taxon>
        <taxon>Salinicoccaceae</taxon>
        <taxon>Lacicoccus</taxon>
    </lineage>
</organism>
<reference evidence="3" key="1">
    <citation type="submission" date="2016-10" db="EMBL/GenBank/DDBJ databases">
        <authorList>
            <person name="Varghese N."/>
            <person name="Submissions S."/>
        </authorList>
    </citation>
    <scope>NUCLEOTIDE SEQUENCE [LARGE SCALE GENOMIC DNA]</scope>
    <source>
        <strain evidence="3">CGMCC 1.8895</strain>
    </source>
</reference>
<dbReference type="EMBL" id="FNFY01000020">
    <property type="protein sequence ID" value="SDL07647.1"/>
    <property type="molecule type" value="Genomic_DNA"/>
</dbReference>
<evidence type="ECO:0008006" key="4">
    <source>
        <dbReference type="Google" id="ProtNLM"/>
    </source>
</evidence>
<dbReference type="RefSeq" id="WP_092987272.1">
    <property type="nucleotide sequence ID" value="NZ_FNFY01000020.1"/>
</dbReference>
<feature type="transmembrane region" description="Helical" evidence="1">
    <location>
        <begin position="98"/>
        <end position="118"/>
    </location>
</feature>
<feature type="transmembrane region" description="Helical" evidence="1">
    <location>
        <begin position="52"/>
        <end position="77"/>
    </location>
</feature>
<accession>A0A1G9H3X7</accession>
<keyword evidence="1" id="KW-1133">Transmembrane helix</keyword>
<dbReference type="AlphaFoldDB" id="A0A1G9H3X7"/>
<sequence>MKQKFNYLIRHFSYQVQNFKFHNLTPLLMYFICGLFLVIGSLTLTNVEAVRYLYLVIGLMTTIWLFSMVVLNWNIVFAKDSIVKIRYVSIFYRIMPTILFQTFIFTLLMVVNSAVVALAVDDWMINIFTMLYYIILGLLLIVPFILFYLMTDSPNYRFNVIVFVILILVVPVVYLPEQLPTALNNLLSLNPFYYVVNGLQTNSIDIAWGINRLPHDVLFFAQMALLYLWIFKLYDKMKFTFYDFNKKRQMT</sequence>
<name>A0A1G9H3X7_9BACL</name>